<protein>
    <submittedName>
        <fullName evidence="1">Uncharacterized protein</fullName>
    </submittedName>
</protein>
<keyword evidence="2" id="KW-1185">Reference proteome</keyword>
<evidence type="ECO:0000313" key="1">
    <source>
        <dbReference type="EMBL" id="TFK71994.1"/>
    </source>
</evidence>
<organism evidence="1 2">
    <name type="scientific">Pluteus cervinus</name>
    <dbReference type="NCBI Taxonomy" id="181527"/>
    <lineage>
        <taxon>Eukaryota</taxon>
        <taxon>Fungi</taxon>
        <taxon>Dikarya</taxon>
        <taxon>Basidiomycota</taxon>
        <taxon>Agaricomycotina</taxon>
        <taxon>Agaricomycetes</taxon>
        <taxon>Agaricomycetidae</taxon>
        <taxon>Agaricales</taxon>
        <taxon>Pluteineae</taxon>
        <taxon>Pluteaceae</taxon>
        <taxon>Pluteus</taxon>
    </lineage>
</organism>
<evidence type="ECO:0000313" key="2">
    <source>
        <dbReference type="Proteomes" id="UP000308600"/>
    </source>
</evidence>
<dbReference type="Proteomes" id="UP000308600">
    <property type="component" value="Unassembled WGS sequence"/>
</dbReference>
<sequence>MILSPLYEKPNTIRQKQQKYQTDHRHITRRLPRSSLYLTVYGAGWVVGMVGTVYGITSLIKGKKTE</sequence>
<dbReference type="EMBL" id="ML208290">
    <property type="protein sequence ID" value="TFK71994.1"/>
    <property type="molecule type" value="Genomic_DNA"/>
</dbReference>
<gene>
    <name evidence="1" type="ORF">BDN72DRAFT_836760</name>
</gene>
<accession>A0ACD3B1Z1</accession>
<name>A0ACD3B1Z1_9AGAR</name>
<reference evidence="1 2" key="1">
    <citation type="journal article" date="2019" name="Nat. Ecol. Evol.">
        <title>Megaphylogeny resolves global patterns of mushroom evolution.</title>
        <authorList>
            <person name="Varga T."/>
            <person name="Krizsan K."/>
            <person name="Foldi C."/>
            <person name="Dima B."/>
            <person name="Sanchez-Garcia M."/>
            <person name="Sanchez-Ramirez S."/>
            <person name="Szollosi G.J."/>
            <person name="Szarkandi J.G."/>
            <person name="Papp V."/>
            <person name="Albert L."/>
            <person name="Andreopoulos W."/>
            <person name="Angelini C."/>
            <person name="Antonin V."/>
            <person name="Barry K.W."/>
            <person name="Bougher N.L."/>
            <person name="Buchanan P."/>
            <person name="Buyck B."/>
            <person name="Bense V."/>
            <person name="Catcheside P."/>
            <person name="Chovatia M."/>
            <person name="Cooper J."/>
            <person name="Damon W."/>
            <person name="Desjardin D."/>
            <person name="Finy P."/>
            <person name="Geml J."/>
            <person name="Haridas S."/>
            <person name="Hughes K."/>
            <person name="Justo A."/>
            <person name="Karasinski D."/>
            <person name="Kautmanova I."/>
            <person name="Kiss B."/>
            <person name="Kocsube S."/>
            <person name="Kotiranta H."/>
            <person name="LaButti K.M."/>
            <person name="Lechner B.E."/>
            <person name="Liimatainen K."/>
            <person name="Lipzen A."/>
            <person name="Lukacs Z."/>
            <person name="Mihaltcheva S."/>
            <person name="Morgado L.N."/>
            <person name="Niskanen T."/>
            <person name="Noordeloos M.E."/>
            <person name="Ohm R.A."/>
            <person name="Ortiz-Santana B."/>
            <person name="Ovrebo C."/>
            <person name="Racz N."/>
            <person name="Riley R."/>
            <person name="Savchenko A."/>
            <person name="Shiryaev A."/>
            <person name="Soop K."/>
            <person name="Spirin V."/>
            <person name="Szebenyi C."/>
            <person name="Tomsovsky M."/>
            <person name="Tulloss R.E."/>
            <person name="Uehling J."/>
            <person name="Grigoriev I.V."/>
            <person name="Vagvolgyi C."/>
            <person name="Papp T."/>
            <person name="Martin F.M."/>
            <person name="Miettinen O."/>
            <person name="Hibbett D.S."/>
            <person name="Nagy L.G."/>
        </authorList>
    </citation>
    <scope>NUCLEOTIDE SEQUENCE [LARGE SCALE GENOMIC DNA]</scope>
    <source>
        <strain evidence="1 2">NL-1719</strain>
    </source>
</reference>
<proteinExistence type="predicted"/>